<organism evidence="2 3">
    <name type="scientific">Morus notabilis</name>
    <dbReference type="NCBI Taxonomy" id="981085"/>
    <lineage>
        <taxon>Eukaryota</taxon>
        <taxon>Viridiplantae</taxon>
        <taxon>Streptophyta</taxon>
        <taxon>Embryophyta</taxon>
        <taxon>Tracheophyta</taxon>
        <taxon>Spermatophyta</taxon>
        <taxon>Magnoliopsida</taxon>
        <taxon>eudicotyledons</taxon>
        <taxon>Gunneridae</taxon>
        <taxon>Pentapetalae</taxon>
        <taxon>rosids</taxon>
        <taxon>fabids</taxon>
        <taxon>Rosales</taxon>
        <taxon>Moraceae</taxon>
        <taxon>Moreae</taxon>
        <taxon>Morus</taxon>
    </lineage>
</organism>
<reference evidence="3" key="1">
    <citation type="submission" date="2013-01" db="EMBL/GenBank/DDBJ databases">
        <title>Draft Genome Sequence of a Mulberry Tree, Morus notabilis C.K. Schneid.</title>
        <authorList>
            <person name="He N."/>
            <person name="Zhao S."/>
        </authorList>
    </citation>
    <scope>NUCLEOTIDE SEQUENCE</scope>
</reference>
<evidence type="ECO:0000313" key="2">
    <source>
        <dbReference type="EMBL" id="EXC01080.1"/>
    </source>
</evidence>
<proteinExistence type="predicted"/>
<keyword evidence="3" id="KW-1185">Reference proteome</keyword>
<name>W9RNX5_9ROSA</name>
<sequence length="68" mass="7734">MGYGDDDEMGKLMIIMINGSTKHAQQCQQEWRRPTTTPTRTAQSTTKARELASTGEAHFPRLLRRQAQ</sequence>
<evidence type="ECO:0000313" key="3">
    <source>
        <dbReference type="Proteomes" id="UP000030645"/>
    </source>
</evidence>
<dbReference type="Proteomes" id="UP000030645">
    <property type="component" value="Unassembled WGS sequence"/>
</dbReference>
<evidence type="ECO:0000256" key="1">
    <source>
        <dbReference type="SAM" id="MobiDB-lite"/>
    </source>
</evidence>
<protein>
    <submittedName>
        <fullName evidence="2">Uncharacterized protein</fullName>
    </submittedName>
</protein>
<accession>W9RNX5</accession>
<dbReference type="EMBL" id="KE345322">
    <property type="protein sequence ID" value="EXC01080.1"/>
    <property type="molecule type" value="Genomic_DNA"/>
</dbReference>
<dbReference type="AlphaFoldDB" id="W9RNX5"/>
<gene>
    <name evidence="2" type="ORF">L484_025448</name>
</gene>
<feature type="region of interest" description="Disordered" evidence="1">
    <location>
        <begin position="29"/>
        <end position="68"/>
    </location>
</feature>